<proteinExistence type="inferred from homology"/>
<dbReference type="Proteomes" id="UP000035996">
    <property type="component" value="Unassembled WGS sequence"/>
</dbReference>
<dbReference type="GO" id="GO:0006412">
    <property type="term" value="P:translation"/>
    <property type="evidence" value="ECO:0007669"/>
    <property type="project" value="UniProtKB-UniRule"/>
</dbReference>
<dbReference type="Proteomes" id="UP000310541">
    <property type="component" value="Unassembled WGS sequence"/>
</dbReference>
<dbReference type="EMBL" id="LELK01000004">
    <property type="protein sequence ID" value="KMM37613.1"/>
    <property type="molecule type" value="Genomic_DNA"/>
</dbReference>
<dbReference type="RefSeq" id="WP_048312761.1">
    <property type="nucleotide sequence ID" value="NZ_CP119526.1"/>
</dbReference>
<evidence type="ECO:0000256" key="5">
    <source>
        <dbReference type="ARBA" id="ARBA00022980"/>
    </source>
</evidence>
<dbReference type="Pfam" id="PF01649">
    <property type="entry name" value="Ribosomal_S20p"/>
    <property type="match status" value="1"/>
</dbReference>
<dbReference type="GO" id="GO:0070181">
    <property type="term" value="F:small ribosomal subunit rRNA binding"/>
    <property type="evidence" value="ECO:0007669"/>
    <property type="project" value="TreeGrafter"/>
</dbReference>
<dbReference type="STRING" id="157733.AB986_17390"/>
<dbReference type="FunFam" id="1.20.58.110:FF:000001">
    <property type="entry name" value="30S ribosomal protein S20"/>
    <property type="match status" value="1"/>
</dbReference>
<dbReference type="EMBL" id="SWFM01000003">
    <property type="protein sequence ID" value="TKD70190.1"/>
    <property type="molecule type" value="Genomic_DNA"/>
</dbReference>
<keyword evidence="4 8" id="KW-0694">RNA-binding</keyword>
<dbReference type="OrthoDB" id="9808392at2"/>
<dbReference type="SUPFAM" id="SSF46992">
    <property type="entry name" value="Ribosomal protein S20"/>
    <property type="match status" value="1"/>
</dbReference>
<evidence type="ECO:0000313" key="10">
    <source>
        <dbReference type="EMBL" id="TKD70190.1"/>
    </source>
</evidence>
<dbReference type="PANTHER" id="PTHR33398:SF1">
    <property type="entry name" value="SMALL RIBOSOMAL SUBUNIT PROTEIN BS20C"/>
    <property type="match status" value="1"/>
</dbReference>
<evidence type="ECO:0000256" key="8">
    <source>
        <dbReference type="HAMAP-Rule" id="MF_00500"/>
    </source>
</evidence>
<dbReference type="PANTHER" id="PTHR33398">
    <property type="entry name" value="30S RIBOSOMAL PROTEIN S20"/>
    <property type="match status" value="1"/>
</dbReference>
<dbReference type="NCBIfam" id="TIGR00029">
    <property type="entry name" value="S20"/>
    <property type="match status" value="1"/>
</dbReference>
<accession>A0A4U1MIK0</accession>
<dbReference type="GO" id="GO:0005829">
    <property type="term" value="C:cytosol"/>
    <property type="evidence" value="ECO:0007669"/>
    <property type="project" value="TreeGrafter"/>
</dbReference>
<keyword evidence="5 8" id="KW-0689">Ribosomal protein</keyword>
<evidence type="ECO:0000313" key="9">
    <source>
        <dbReference type="EMBL" id="KMM37613.1"/>
    </source>
</evidence>
<sequence>MPNIKSAVKRVRTSSDRRANNIAFKSEMRSAIKTFEAKVEAKDVEAAKTALSQASKRIDKAADKGIIHKNTVARKKSRLTKMYNEISA</sequence>
<evidence type="ECO:0000256" key="4">
    <source>
        <dbReference type="ARBA" id="ARBA00022884"/>
    </source>
</evidence>
<evidence type="ECO:0000256" key="6">
    <source>
        <dbReference type="ARBA" id="ARBA00023274"/>
    </source>
</evidence>
<dbReference type="Gene3D" id="1.20.58.110">
    <property type="entry name" value="Ribosomal protein S20"/>
    <property type="match status" value="1"/>
</dbReference>
<evidence type="ECO:0000256" key="7">
    <source>
        <dbReference type="ARBA" id="ARBA00035136"/>
    </source>
</evidence>
<accession>A0A0J6CWZ5</accession>
<dbReference type="InterPro" id="IPR002583">
    <property type="entry name" value="Ribosomal_bS20"/>
</dbReference>
<protein>
    <recommendedName>
        <fullName evidence="7 8">Small ribosomal subunit protein bS20</fullName>
    </recommendedName>
</protein>
<keyword evidence="6 8" id="KW-0687">Ribonucleoprotein</keyword>
<evidence type="ECO:0000313" key="11">
    <source>
        <dbReference type="Proteomes" id="UP000035996"/>
    </source>
</evidence>
<comment type="similarity">
    <text evidence="2 8">Belongs to the bacterial ribosomal protein bS20 family.</text>
</comment>
<dbReference type="PATRIC" id="fig|157733.3.peg.1576"/>
<name>A0A0J6CWZ5_9BACL</name>
<evidence type="ECO:0000256" key="2">
    <source>
        <dbReference type="ARBA" id="ARBA00007634"/>
    </source>
</evidence>
<comment type="function">
    <text evidence="1 8">Binds directly to 16S ribosomal RNA.</text>
</comment>
<gene>
    <name evidence="8 10" type="primary">rpsT</name>
    <name evidence="9" type="ORF">AB986_17390</name>
    <name evidence="10" type="ORF">FBF83_13170</name>
</gene>
<reference evidence="9" key="1">
    <citation type="submission" date="2015-06" db="EMBL/GenBank/DDBJ databases">
        <authorList>
            <person name="Liu B."/>
            <person name="Wang J."/>
            <person name="Zhu Y."/>
            <person name="Liu G."/>
            <person name="Chen Q."/>
            <person name="Zheng C."/>
            <person name="Che J."/>
            <person name="Ge C."/>
            <person name="Shi H."/>
            <person name="Pan Z."/>
            <person name="Liu X."/>
        </authorList>
    </citation>
    <scope>NUCLEOTIDE SEQUENCE [LARGE SCALE GENOMIC DNA]</scope>
    <source>
        <strain evidence="9">DSM 16346</strain>
    </source>
</reference>
<evidence type="ECO:0000313" key="12">
    <source>
        <dbReference type="Proteomes" id="UP000310541"/>
    </source>
</evidence>
<evidence type="ECO:0000256" key="1">
    <source>
        <dbReference type="ARBA" id="ARBA00003134"/>
    </source>
</evidence>
<dbReference type="GO" id="GO:0003735">
    <property type="term" value="F:structural constituent of ribosome"/>
    <property type="evidence" value="ECO:0007669"/>
    <property type="project" value="InterPro"/>
</dbReference>
<keyword evidence="3 8" id="KW-0699">rRNA-binding</keyword>
<dbReference type="InterPro" id="IPR036510">
    <property type="entry name" value="Ribosomal_bS20_sf"/>
</dbReference>
<evidence type="ECO:0000256" key="3">
    <source>
        <dbReference type="ARBA" id="ARBA00022730"/>
    </source>
</evidence>
<dbReference type="HAMAP" id="MF_00500">
    <property type="entry name" value="Ribosomal_bS20"/>
    <property type="match status" value="1"/>
</dbReference>
<dbReference type="GeneID" id="301326293"/>
<comment type="caution">
    <text evidence="9">The sequence shown here is derived from an EMBL/GenBank/DDBJ whole genome shotgun (WGS) entry which is preliminary data.</text>
</comment>
<dbReference type="AlphaFoldDB" id="A0A0J6CWZ5"/>
<dbReference type="GO" id="GO:0015935">
    <property type="term" value="C:small ribosomal subunit"/>
    <property type="evidence" value="ECO:0007669"/>
    <property type="project" value="TreeGrafter"/>
</dbReference>
<organism evidence="9 11">
    <name type="scientific">Guptibacillus hwajinpoensis</name>
    <dbReference type="NCBI Taxonomy" id="208199"/>
    <lineage>
        <taxon>Bacteria</taxon>
        <taxon>Bacillati</taxon>
        <taxon>Bacillota</taxon>
        <taxon>Bacilli</taxon>
        <taxon>Bacillales</taxon>
        <taxon>Guptibacillaceae</taxon>
        <taxon>Guptibacillus</taxon>
    </lineage>
</organism>
<reference evidence="10 12" key="2">
    <citation type="submission" date="2019-04" db="EMBL/GenBank/DDBJ databases">
        <title>Genome sequence of Bacillus hwajinpoensis strain Y2.</title>
        <authorList>
            <person name="Fair J.L."/>
            <person name="Maclea K.S."/>
        </authorList>
    </citation>
    <scope>NUCLEOTIDE SEQUENCE [LARGE SCALE GENOMIC DNA]</scope>
    <source>
        <strain evidence="10 12">Y2</strain>
    </source>
</reference>
<keyword evidence="11" id="KW-1185">Reference proteome</keyword>